<evidence type="ECO:0000313" key="3">
    <source>
        <dbReference type="Proteomes" id="UP000838160"/>
    </source>
</evidence>
<organism evidence="2 3">
    <name type="scientific">Vibrio hippocampi</name>
    <dbReference type="NCBI Taxonomy" id="654686"/>
    <lineage>
        <taxon>Bacteria</taxon>
        <taxon>Pseudomonadati</taxon>
        <taxon>Pseudomonadota</taxon>
        <taxon>Gammaproteobacteria</taxon>
        <taxon>Vibrionales</taxon>
        <taxon>Vibrionaceae</taxon>
        <taxon>Vibrio</taxon>
    </lineage>
</organism>
<dbReference type="EMBL" id="CAKLCM010000003">
    <property type="protein sequence ID" value="CAH0529550.1"/>
    <property type="molecule type" value="Genomic_DNA"/>
</dbReference>
<proteinExistence type="predicted"/>
<accession>A0ABN8DKB3</accession>
<feature type="region of interest" description="Disordered" evidence="1">
    <location>
        <begin position="65"/>
        <end position="96"/>
    </location>
</feature>
<name>A0ABN8DKB3_9VIBR</name>
<dbReference type="InterPro" id="IPR016187">
    <property type="entry name" value="CTDL_fold"/>
</dbReference>
<dbReference type="SUPFAM" id="SSF56436">
    <property type="entry name" value="C-type lectin-like"/>
    <property type="match status" value="1"/>
</dbReference>
<evidence type="ECO:0000256" key="1">
    <source>
        <dbReference type="SAM" id="MobiDB-lite"/>
    </source>
</evidence>
<reference evidence="2" key="1">
    <citation type="submission" date="2021-12" db="EMBL/GenBank/DDBJ databases">
        <authorList>
            <person name="Rodrigo-Torres L."/>
            <person name="Arahal R. D."/>
            <person name="Lucena T."/>
        </authorList>
    </citation>
    <scope>NUCLEOTIDE SEQUENCE</scope>
    <source>
        <strain evidence="2">CECT 8226</strain>
    </source>
</reference>
<dbReference type="Gene3D" id="3.90.1580.10">
    <property type="entry name" value="paralog of FGE (formylglycine-generating enzyme)"/>
    <property type="match status" value="1"/>
</dbReference>
<gene>
    <name evidence="2" type="ORF">VHP8226_03304</name>
</gene>
<feature type="compositionally biased region" description="Polar residues" evidence="1">
    <location>
        <begin position="68"/>
        <end position="83"/>
    </location>
</feature>
<protein>
    <submittedName>
        <fullName evidence="2">Uncharacterized protein</fullName>
    </submittedName>
</protein>
<comment type="caution">
    <text evidence="2">The sequence shown here is derived from an EMBL/GenBank/DDBJ whole genome shotgun (WGS) entry which is preliminary data.</text>
</comment>
<sequence length="125" mass="14002">MKTTTLITKNSFKLISYSIIGAICLHLTACRSRQTHPLAETINQQMVRIDGGELVQDAYDTGYYRYSPQDNPNNAQHSDSGLSHKSVRGGSFSYDADESQNYRRDFASQSIIMSDMGLRLAKDSE</sequence>
<keyword evidence="3" id="KW-1185">Reference proteome</keyword>
<evidence type="ECO:0000313" key="2">
    <source>
        <dbReference type="EMBL" id="CAH0529550.1"/>
    </source>
</evidence>
<dbReference type="Proteomes" id="UP000838160">
    <property type="component" value="Unassembled WGS sequence"/>
</dbReference>
<dbReference type="InterPro" id="IPR042095">
    <property type="entry name" value="SUMF_sf"/>
</dbReference>